<gene>
    <name evidence="7" type="ORF">PECUL_23A048728</name>
</gene>
<comment type="caution">
    <text evidence="4">Lacks conserved residue(s) required for the propagation of feature annotation.</text>
</comment>
<keyword evidence="3 4" id="KW-1015">Disulfide bond</keyword>
<feature type="domain" description="Sushi" evidence="6">
    <location>
        <begin position="519"/>
        <end position="576"/>
    </location>
</feature>
<dbReference type="CDD" id="cd00033">
    <property type="entry name" value="CCP"/>
    <property type="match status" value="7"/>
</dbReference>
<feature type="domain" description="Sushi" evidence="6">
    <location>
        <begin position="87"/>
        <end position="146"/>
    </location>
</feature>
<protein>
    <submittedName>
        <fullName evidence="7">Coagulation factor XIII B chain isoform X1</fullName>
    </submittedName>
</protein>
<keyword evidence="8" id="KW-1185">Reference proteome</keyword>
<feature type="domain" description="Sushi" evidence="6">
    <location>
        <begin position="149"/>
        <end position="208"/>
    </location>
</feature>
<dbReference type="InterPro" id="IPR035976">
    <property type="entry name" value="Sushi/SCR/CCP_sf"/>
</dbReference>
<feature type="domain" description="Sushi" evidence="6">
    <location>
        <begin position="392"/>
        <end position="450"/>
    </location>
</feature>
<dbReference type="Proteomes" id="UP001295444">
    <property type="component" value="Chromosome 08"/>
</dbReference>
<dbReference type="EMBL" id="OW240919">
    <property type="protein sequence ID" value="CAH2311737.1"/>
    <property type="molecule type" value="Genomic_DNA"/>
</dbReference>
<evidence type="ECO:0000256" key="3">
    <source>
        <dbReference type="ARBA" id="ARBA00023157"/>
    </source>
</evidence>
<feature type="signal peptide" evidence="5">
    <location>
        <begin position="1"/>
        <end position="20"/>
    </location>
</feature>
<dbReference type="PANTHER" id="PTHR45785">
    <property type="entry name" value="COMPLEMENT FACTOR H-RELATED"/>
    <property type="match status" value="1"/>
</dbReference>
<sequence length="644" mass="73023">MASYIFWLLLLCSVCYNAKGESCDLPNVENGKIAQYFYIFKKFYFPMEVGKKLSVACTAGYTSQLGKQEETITCTLQGWEPEPICFKKCMKPSLENGVVFNAKELYKTLEKAQYECLDGYTTSSGNKTEEIVCSSNGWAPQPQCHQISDRCEAPLLANGHYASLKNIFRVKDVLEFKCDEGYRTASGRTADRVECLLRGWSSVPQCTQLICEKLSLVENGGFYPLKASYADKDVVQFFCRENYILKGSELIQCYSFGWYPSPPICEERRNRCPPPPRPSHSIILTNLTRHGNGEIVRYECDQNYKLIGSEEIKCENGLWSNPPSCVELKGILKCGKPPPIENGDIINDLETYYSGDMVNYQCTHGYRINGMNKIICKLGKWPEPPTCVVSDEYCPMPPSIKNGEPFDPPSANYSVGSSVEYMCHSYHLMEGSKTITCLGGSWSQLPTCLEPCTVTVTQMRQRNIELRWSFEINSPFMHGELVDFKCIEGFDMLQSSGLKVLCQRGQLQYPSCSKRDNVKACGSPPIVRYSEVNVAQESYVSGSSVIYSCLEFYFLKGSRTVHCSNGEWESPPTCIEPCILSKEEMERKHIKLRWSLDNNGKFYHGEFVEFVCKEGYRNIQAIAMFSLRSQCNNGKLIYPECEQR</sequence>
<name>A0AAD1SWM5_PELCU</name>
<dbReference type="AlphaFoldDB" id="A0AAD1SWM5"/>
<evidence type="ECO:0000259" key="6">
    <source>
        <dbReference type="PROSITE" id="PS50923"/>
    </source>
</evidence>
<keyword evidence="2 5" id="KW-0732">Signal</keyword>
<dbReference type="Pfam" id="PF00084">
    <property type="entry name" value="Sushi"/>
    <property type="match status" value="8"/>
</dbReference>
<feature type="chain" id="PRO_5041996505" evidence="5">
    <location>
        <begin position="21"/>
        <end position="644"/>
    </location>
</feature>
<dbReference type="SMART" id="SM00032">
    <property type="entry name" value="CCP"/>
    <property type="match status" value="9"/>
</dbReference>
<feature type="domain" description="Sushi" evidence="6">
    <location>
        <begin position="332"/>
        <end position="389"/>
    </location>
</feature>
<dbReference type="PANTHER" id="PTHR45785:SF18">
    <property type="entry name" value="COAGULATION FACTOR XIII B CHAIN"/>
    <property type="match status" value="1"/>
</dbReference>
<dbReference type="SUPFAM" id="SSF57535">
    <property type="entry name" value="Complement control module/SCR domain"/>
    <property type="match status" value="10"/>
</dbReference>
<reference evidence="7" key="1">
    <citation type="submission" date="2022-03" db="EMBL/GenBank/DDBJ databases">
        <authorList>
            <person name="Alioto T."/>
            <person name="Alioto T."/>
            <person name="Gomez Garrido J."/>
        </authorList>
    </citation>
    <scope>NUCLEOTIDE SEQUENCE</scope>
</reference>
<evidence type="ECO:0000256" key="5">
    <source>
        <dbReference type="SAM" id="SignalP"/>
    </source>
</evidence>
<dbReference type="InterPro" id="IPR051503">
    <property type="entry name" value="ComplSys_Reg/VirEntry_Med"/>
</dbReference>
<accession>A0AAD1SWM5</accession>
<dbReference type="InterPro" id="IPR000436">
    <property type="entry name" value="Sushi_SCR_CCP_dom"/>
</dbReference>
<evidence type="ECO:0000313" key="8">
    <source>
        <dbReference type="Proteomes" id="UP001295444"/>
    </source>
</evidence>
<organism evidence="7 8">
    <name type="scientific">Pelobates cultripes</name>
    <name type="common">Western spadefoot toad</name>
    <dbReference type="NCBI Taxonomy" id="61616"/>
    <lineage>
        <taxon>Eukaryota</taxon>
        <taxon>Metazoa</taxon>
        <taxon>Chordata</taxon>
        <taxon>Craniata</taxon>
        <taxon>Vertebrata</taxon>
        <taxon>Euteleostomi</taxon>
        <taxon>Amphibia</taxon>
        <taxon>Batrachia</taxon>
        <taxon>Anura</taxon>
        <taxon>Pelobatoidea</taxon>
        <taxon>Pelobatidae</taxon>
        <taxon>Pelobates</taxon>
    </lineage>
</organism>
<keyword evidence="1 4" id="KW-0768">Sushi</keyword>
<dbReference type="FunFam" id="2.10.70.10:FF:000054">
    <property type="entry name" value="Complement inhibitory factor H"/>
    <property type="match status" value="1"/>
</dbReference>
<feature type="disulfide bond" evidence="4">
    <location>
        <begin position="394"/>
        <end position="437"/>
    </location>
</feature>
<dbReference type="FunFam" id="2.10.70.10:FF:000026">
    <property type="entry name" value="Complement inhibitory factor H"/>
    <property type="match status" value="1"/>
</dbReference>
<feature type="domain" description="Sushi" evidence="6">
    <location>
        <begin position="270"/>
        <end position="327"/>
    </location>
</feature>
<evidence type="ECO:0000256" key="2">
    <source>
        <dbReference type="ARBA" id="ARBA00022729"/>
    </source>
</evidence>
<evidence type="ECO:0000256" key="1">
    <source>
        <dbReference type="ARBA" id="ARBA00022659"/>
    </source>
</evidence>
<dbReference type="PROSITE" id="PS50923">
    <property type="entry name" value="SUSHI"/>
    <property type="match status" value="7"/>
</dbReference>
<evidence type="ECO:0000313" key="7">
    <source>
        <dbReference type="EMBL" id="CAH2311737.1"/>
    </source>
</evidence>
<evidence type="ECO:0000256" key="4">
    <source>
        <dbReference type="PROSITE-ProRule" id="PRU00302"/>
    </source>
</evidence>
<dbReference type="Gene3D" id="2.10.70.10">
    <property type="entry name" value="Complement Module, domain 1"/>
    <property type="match status" value="10"/>
</dbReference>
<feature type="domain" description="Sushi" evidence="6">
    <location>
        <begin position="209"/>
        <end position="267"/>
    </location>
</feature>
<proteinExistence type="predicted"/>